<keyword evidence="4" id="KW-1185">Reference proteome</keyword>
<gene>
    <name evidence="3" type="ORF">J2751_001663</name>
</gene>
<protein>
    <submittedName>
        <fullName evidence="3">Uncharacterized protein</fullName>
    </submittedName>
</protein>
<evidence type="ECO:0000256" key="2">
    <source>
        <dbReference type="SAM" id="Phobius"/>
    </source>
</evidence>
<evidence type="ECO:0000256" key="1">
    <source>
        <dbReference type="SAM" id="MobiDB-lite"/>
    </source>
</evidence>
<feature type="compositionally biased region" description="Basic and acidic residues" evidence="1">
    <location>
        <begin position="154"/>
        <end position="167"/>
    </location>
</feature>
<feature type="transmembrane region" description="Helical" evidence="2">
    <location>
        <begin position="57"/>
        <end position="75"/>
    </location>
</feature>
<accession>A0A8T4GG80</accession>
<dbReference type="AlphaFoldDB" id="A0A8T4GG80"/>
<keyword evidence="2" id="KW-0472">Membrane</keyword>
<feature type="transmembrane region" description="Helical" evidence="2">
    <location>
        <begin position="24"/>
        <end position="45"/>
    </location>
</feature>
<keyword evidence="2" id="KW-0812">Transmembrane</keyword>
<name>A0A8T4GG80_9EURY</name>
<dbReference type="EMBL" id="JAGGKQ010000010">
    <property type="protein sequence ID" value="MBP1922650.1"/>
    <property type="molecule type" value="Genomic_DNA"/>
</dbReference>
<feature type="transmembrane region" description="Helical" evidence="2">
    <location>
        <begin position="114"/>
        <end position="136"/>
    </location>
</feature>
<dbReference type="OrthoDB" id="331586at2157"/>
<feature type="transmembrane region" description="Helical" evidence="2">
    <location>
        <begin position="82"/>
        <end position="102"/>
    </location>
</feature>
<reference evidence="3" key="1">
    <citation type="submission" date="2021-03" db="EMBL/GenBank/DDBJ databases">
        <title>Genomic Encyclopedia of Type Strains, Phase IV (KMG-IV): sequencing the most valuable type-strain genomes for metagenomic binning, comparative biology and taxonomic classification.</title>
        <authorList>
            <person name="Goeker M."/>
        </authorList>
    </citation>
    <scope>NUCLEOTIDE SEQUENCE</scope>
    <source>
        <strain evidence="3">DSM 23564</strain>
    </source>
</reference>
<organism evidence="3 4">
    <name type="scientific">Halorubrum alkaliphilum</name>
    <dbReference type="NCBI Taxonomy" id="261290"/>
    <lineage>
        <taxon>Archaea</taxon>
        <taxon>Methanobacteriati</taxon>
        <taxon>Methanobacteriota</taxon>
        <taxon>Stenosarchaea group</taxon>
        <taxon>Halobacteria</taxon>
        <taxon>Halobacteriales</taxon>
        <taxon>Haloferacaceae</taxon>
        <taxon>Halorubrum</taxon>
    </lineage>
</organism>
<evidence type="ECO:0000313" key="3">
    <source>
        <dbReference type="EMBL" id="MBP1922650.1"/>
    </source>
</evidence>
<feature type="region of interest" description="Disordered" evidence="1">
    <location>
        <begin position="144"/>
        <end position="167"/>
    </location>
</feature>
<dbReference type="Proteomes" id="UP000823588">
    <property type="component" value="Unassembled WGS sequence"/>
</dbReference>
<proteinExistence type="predicted"/>
<evidence type="ECO:0000313" key="4">
    <source>
        <dbReference type="Proteomes" id="UP000823588"/>
    </source>
</evidence>
<keyword evidence="2" id="KW-1133">Transmembrane helix</keyword>
<sequence length="167" mass="17267">MSVDPSAASTHGGNDGRDAAHKRVLRAVAAQAAVLSAAVHLLWAWPQLAEPADPRPYVFVLGAVFTVLVAAATLKADEYRRLYALGAGTLSAYLLGYVGWHGGEVAAALVGDPLAIVGKGAELVGVVAFLALYRLAPPTNVVVERRNSGGADGSDPRPVDDGGERED</sequence>
<dbReference type="RefSeq" id="WP_209485010.1">
    <property type="nucleotide sequence ID" value="NZ_JAGGKQ010000010.1"/>
</dbReference>
<comment type="caution">
    <text evidence="3">The sequence shown here is derived from an EMBL/GenBank/DDBJ whole genome shotgun (WGS) entry which is preliminary data.</text>
</comment>